<proteinExistence type="predicted"/>
<dbReference type="InterPro" id="IPR032710">
    <property type="entry name" value="NTF2-like_dom_sf"/>
</dbReference>
<sequence>MPWFPEFANAAELARQQVRAAGRADPVGQYFTALNRGDTHPLEDVWPGRVVVFDPRAGEVHGHRQLRHLVSDNQSWQAARHIRIETVATTRAGDRAVVELLAHLDGKDGAGEIAWPVAVVAQSPDELSVTFRTYCSQRPLFGEHHLRPPILAAGDAGPGDVAGRYLAALDAGDTEAIVATFAPDGYLREPDGPQFTYRGEAALRSLFAGWFGAGGGIRLEHCAVTDDGARCGLEYNCVRWGRRNLAPQAGLVVCERGADGLLAAVRVYDDVARPRP</sequence>
<dbReference type="InterPro" id="IPR037401">
    <property type="entry name" value="SnoaL-like"/>
</dbReference>
<name>A0A6P2BR91_9ACTN</name>
<feature type="domain" description="SnoaL-like" evidence="1">
    <location>
        <begin position="28"/>
        <end position="120"/>
    </location>
</feature>
<reference evidence="2 3" key="1">
    <citation type="submission" date="2018-11" db="EMBL/GenBank/DDBJ databases">
        <title>Trebonia kvetii gen.nov., sp.nov., a novel acidophilic actinobacterium, and proposal of the new actinobacterial family Treboniaceae fam. nov.</title>
        <authorList>
            <person name="Rapoport D."/>
            <person name="Sagova-Mareckova M."/>
            <person name="Sedlacek I."/>
            <person name="Provaznik J."/>
            <person name="Kralova S."/>
            <person name="Pavlinic D."/>
            <person name="Benes V."/>
            <person name="Kopecky J."/>
        </authorList>
    </citation>
    <scope>NUCLEOTIDE SEQUENCE [LARGE SCALE GENOMIC DNA]</scope>
    <source>
        <strain evidence="2 3">15Tr583</strain>
    </source>
</reference>
<dbReference type="AlphaFoldDB" id="A0A6P2BR91"/>
<evidence type="ECO:0000313" key="3">
    <source>
        <dbReference type="Proteomes" id="UP000460272"/>
    </source>
</evidence>
<dbReference type="EMBL" id="RPFW01000007">
    <property type="protein sequence ID" value="TVZ01187.1"/>
    <property type="molecule type" value="Genomic_DNA"/>
</dbReference>
<keyword evidence="3" id="KW-1185">Reference proteome</keyword>
<dbReference type="SUPFAM" id="SSF54427">
    <property type="entry name" value="NTF2-like"/>
    <property type="match status" value="2"/>
</dbReference>
<evidence type="ECO:0000259" key="1">
    <source>
        <dbReference type="Pfam" id="PF12680"/>
    </source>
</evidence>
<gene>
    <name evidence="2" type="ORF">EAS64_33430</name>
</gene>
<dbReference type="RefSeq" id="WP_145859552.1">
    <property type="nucleotide sequence ID" value="NZ_RPFW01000007.1"/>
</dbReference>
<feature type="domain" description="SnoaL-like" evidence="1">
    <location>
        <begin position="164"/>
        <end position="238"/>
    </location>
</feature>
<dbReference type="Proteomes" id="UP000460272">
    <property type="component" value="Unassembled WGS sequence"/>
</dbReference>
<organism evidence="2 3">
    <name type="scientific">Trebonia kvetii</name>
    <dbReference type="NCBI Taxonomy" id="2480626"/>
    <lineage>
        <taxon>Bacteria</taxon>
        <taxon>Bacillati</taxon>
        <taxon>Actinomycetota</taxon>
        <taxon>Actinomycetes</taxon>
        <taxon>Streptosporangiales</taxon>
        <taxon>Treboniaceae</taxon>
        <taxon>Trebonia</taxon>
    </lineage>
</organism>
<dbReference type="Gene3D" id="3.10.450.50">
    <property type="match status" value="2"/>
</dbReference>
<protein>
    <recommendedName>
        <fullName evidence="1">SnoaL-like domain-containing protein</fullName>
    </recommendedName>
</protein>
<dbReference type="OrthoDB" id="3827503at2"/>
<accession>A0A6P2BR91</accession>
<comment type="caution">
    <text evidence="2">The sequence shown here is derived from an EMBL/GenBank/DDBJ whole genome shotgun (WGS) entry which is preliminary data.</text>
</comment>
<evidence type="ECO:0000313" key="2">
    <source>
        <dbReference type="EMBL" id="TVZ01187.1"/>
    </source>
</evidence>
<dbReference type="Pfam" id="PF12680">
    <property type="entry name" value="SnoaL_2"/>
    <property type="match status" value="2"/>
</dbReference>